<dbReference type="GO" id="GO:0009253">
    <property type="term" value="P:peptidoglycan catabolic process"/>
    <property type="evidence" value="ECO:0007669"/>
    <property type="project" value="InterPro"/>
</dbReference>
<dbReference type="KEGG" id="lpk:LACPI_2134"/>
<dbReference type="SMART" id="SM00641">
    <property type="entry name" value="Glyco_25"/>
    <property type="match status" value="1"/>
</dbReference>
<dbReference type="Gene3D" id="3.20.20.80">
    <property type="entry name" value="Glycosidases"/>
    <property type="match status" value="1"/>
</dbReference>
<accession>A0A0D6DZC5</accession>
<feature type="domain" description="LysM" evidence="6">
    <location>
        <begin position="344"/>
        <end position="388"/>
    </location>
</feature>
<feature type="domain" description="LysM" evidence="6">
    <location>
        <begin position="398"/>
        <end position="442"/>
    </location>
</feature>
<dbReference type="SUPFAM" id="SSF51445">
    <property type="entry name" value="(Trans)glycosidases"/>
    <property type="match status" value="1"/>
</dbReference>
<protein>
    <submittedName>
        <fullName evidence="7">Putative cell wall hydrolase</fullName>
    </submittedName>
</protein>
<dbReference type="InterPro" id="IPR017853">
    <property type="entry name" value="GH"/>
</dbReference>
<keyword evidence="3" id="KW-0326">Glycosidase</keyword>
<feature type="compositionally biased region" description="Polar residues" evidence="4">
    <location>
        <begin position="245"/>
        <end position="257"/>
    </location>
</feature>
<feature type="chain" id="PRO_5002302877" evidence="5">
    <location>
        <begin position="27"/>
        <end position="442"/>
    </location>
</feature>
<evidence type="ECO:0000256" key="3">
    <source>
        <dbReference type="ARBA" id="ARBA00023295"/>
    </source>
</evidence>
<keyword evidence="5" id="KW-0732">Signal</keyword>
<evidence type="ECO:0000313" key="7">
    <source>
        <dbReference type="EMBL" id="CEN29334.1"/>
    </source>
</evidence>
<dbReference type="EMBL" id="LN774769">
    <property type="protein sequence ID" value="CEN29334.1"/>
    <property type="molecule type" value="Genomic_DNA"/>
</dbReference>
<name>A0A0D6DZC5_9LACT</name>
<keyword evidence="2 7" id="KW-0378">Hydrolase</keyword>
<feature type="signal peptide" evidence="5">
    <location>
        <begin position="1"/>
        <end position="26"/>
    </location>
</feature>
<evidence type="ECO:0000256" key="5">
    <source>
        <dbReference type="SAM" id="SignalP"/>
    </source>
</evidence>
<evidence type="ECO:0000313" key="8">
    <source>
        <dbReference type="Proteomes" id="UP000033166"/>
    </source>
</evidence>
<evidence type="ECO:0000256" key="4">
    <source>
        <dbReference type="SAM" id="MobiDB-lite"/>
    </source>
</evidence>
<dbReference type="PANTHER" id="PTHR33734">
    <property type="entry name" value="LYSM DOMAIN-CONTAINING GPI-ANCHORED PROTEIN 2"/>
    <property type="match status" value="1"/>
</dbReference>
<dbReference type="HOGENOM" id="CLU_050672_0_0_9"/>
<dbReference type="SUPFAM" id="SSF54106">
    <property type="entry name" value="LysM domain"/>
    <property type="match status" value="2"/>
</dbReference>
<dbReference type="Gene3D" id="3.10.350.10">
    <property type="entry name" value="LysM domain"/>
    <property type="match status" value="2"/>
</dbReference>
<evidence type="ECO:0000256" key="1">
    <source>
        <dbReference type="ARBA" id="ARBA00010646"/>
    </source>
</evidence>
<gene>
    <name evidence="7" type="ORF">LACPI_2134</name>
</gene>
<dbReference type="CDD" id="cd00118">
    <property type="entry name" value="LysM"/>
    <property type="match status" value="2"/>
</dbReference>
<dbReference type="InterPro" id="IPR002053">
    <property type="entry name" value="Glyco_hydro_25"/>
</dbReference>
<dbReference type="Pfam" id="PF01183">
    <property type="entry name" value="Glyco_hydro_25"/>
    <property type="match status" value="1"/>
</dbReference>
<evidence type="ECO:0000256" key="2">
    <source>
        <dbReference type="ARBA" id="ARBA00022801"/>
    </source>
</evidence>
<evidence type="ECO:0000259" key="6">
    <source>
        <dbReference type="PROSITE" id="PS51782"/>
    </source>
</evidence>
<dbReference type="GO" id="GO:0003796">
    <property type="term" value="F:lysozyme activity"/>
    <property type="evidence" value="ECO:0007669"/>
    <property type="project" value="InterPro"/>
</dbReference>
<feature type="region of interest" description="Disordered" evidence="4">
    <location>
        <begin position="245"/>
        <end position="266"/>
    </location>
</feature>
<sequence length="442" mass="47774">MKKLKKSVVVLAVALGLFASASPAFAAVGDQGVDWAVYQNEQGQFGYGHDKFSISQIGGRNANGIYEQYTYPTQVASSIAQGKRAHTYIWYEVGGSNDLGKTTLDYFLPKIQTPKGSIVALDYEHGAWASIYISPNNYASTPAEKQANTNAILYGMRRVRDEGYTPMYYSYKPYTTAHVYYDQIIAEFPGSGWIAAYPNYEVTPTPNYQIFPSLDGIGIYQFTSTYVAGGLDGNIDLTGITDNGYKNGNPSKPNSETPAIDAGKEADRVKGTAKEVGMTVKVNFSSSVYATGETIPDWIKGTSYKIIEKSGDKVLLDGIMSWISVYDVETLDASTSIPAATTGQTHVVKYGENLSGIATQYGTTWQELARVNALSNPDMIYSGQTLNVASSQSVSASGICVVEYGDTLSSIAAQFGTTVERLVSSNGIANPNYIYAGQVLKF</sequence>
<dbReference type="RefSeq" id="WP_047916320.1">
    <property type="nucleotide sequence ID" value="NZ_LN774769.1"/>
</dbReference>
<proteinExistence type="inferred from homology"/>
<dbReference type="AlphaFoldDB" id="A0A0D6DZC5"/>
<dbReference type="Proteomes" id="UP000033166">
    <property type="component" value="Chromosome I"/>
</dbReference>
<reference evidence="8" key="1">
    <citation type="submission" date="2015-01" db="EMBL/GenBank/DDBJ databases">
        <authorList>
            <person name="Andreevskaya M."/>
        </authorList>
    </citation>
    <scope>NUCLEOTIDE SEQUENCE [LARGE SCALE GENOMIC DNA]</scope>
    <source>
        <strain evidence="8">MKFS47</strain>
    </source>
</reference>
<dbReference type="PANTHER" id="PTHR33734:SF22">
    <property type="entry name" value="MEMBRANE-BOUND LYTIC MUREIN TRANSGLYCOSYLASE D"/>
    <property type="match status" value="1"/>
</dbReference>
<dbReference type="PROSITE" id="PS51782">
    <property type="entry name" value="LYSM"/>
    <property type="match status" value="2"/>
</dbReference>
<organism evidence="7 8">
    <name type="scientific">Pseudolactococcus piscium MKFS47</name>
    <dbReference type="NCBI Taxonomy" id="297352"/>
    <lineage>
        <taxon>Bacteria</taxon>
        <taxon>Bacillati</taxon>
        <taxon>Bacillota</taxon>
        <taxon>Bacilli</taxon>
        <taxon>Lactobacillales</taxon>
        <taxon>Streptococcaceae</taxon>
        <taxon>Pseudolactococcus</taxon>
    </lineage>
</organism>
<dbReference type="InterPro" id="IPR018392">
    <property type="entry name" value="LysM"/>
</dbReference>
<dbReference type="InterPro" id="IPR036779">
    <property type="entry name" value="LysM_dom_sf"/>
</dbReference>
<dbReference type="GO" id="GO:0016998">
    <property type="term" value="P:cell wall macromolecule catabolic process"/>
    <property type="evidence" value="ECO:0007669"/>
    <property type="project" value="InterPro"/>
</dbReference>
<comment type="similarity">
    <text evidence="1">Belongs to the glycosyl hydrolase 25 family.</text>
</comment>
<dbReference type="SMART" id="SM00257">
    <property type="entry name" value="LysM"/>
    <property type="match status" value="2"/>
</dbReference>
<dbReference type="Pfam" id="PF01476">
    <property type="entry name" value="LysM"/>
    <property type="match status" value="2"/>
</dbReference>
<dbReference type="InterPro" id="IPR018077">
    <property type="entry name" value="Glyco_hydro_fam25_subgr"/>
</dbReference>